<reference evidence="4 5" key="1">
    <citation type="submission" date="2019-06" db="EMBL/GenBank/DDBJ databases">
        <title>Genome analyses of bacteria isolated from kimchi.</title>
        <authorList>
            <person name="Lee S."/>
            <person name="Ahn S."/>
            <person name="Roh S."/>
        </authorList>
    </citation>
    <scope>NUCLEOTIDE SEQUENCE [LARGE SCALE GENOMIC DNA]</scope>
    <source>
        <strain evidence="4 5">CBA3630</strain>
    </source>
</reference>
<dbReference type="RefSeq" id="WP_147651442.1">
    <property type="nucleotide sequence ID" value="NZ_BMBO01000005.1"/>
</dbReference>
<evidence type="ECO:0000313" key="4">
    <source>
        <dbReference type="EMBL" id="QEA42293.1"/>
    </source>
</evidence>
<evidence type="ECO:0000256" key="1">
    <source>
        <dbReference type="ARBA" id="ARBA00006484"/>
    </source>
</evidence>
<dbReference type="InterPro" id="IPR036291">
    <property type="entry name" value="NAD(P)-bd_dom_sf"/>
</dbReference>
<proteinExistence type="inferred from homology"/>
<dbReference type="EMBL" id="CP042383">
    <property type="protein sequence ID" value="QEA42293.1"/>
    <property type="molecule type" value="Genomic_DNA"/>
</dbReference>
<dbReference type="GO" id="GO:0016491">
    <property type="term" value="F:oxidoreductase activity"/>
    <property type="evidence" value="ECO:0007669"/>
    <property type="project" value="UniProtKB-KW"/>
</dbReference>
<dbReference type="PANTHER" id="PTHR44169:SF6">
    <property type="entry name" value="NADPH-DEPENDENT 1-ACYLDIHYDROXYACETONE PHOSPHATE REDUCTASE"/>
    <property type="match status" value="1"/>
</dbReference>
<dbReference type="Gene3D" id="3.40.50.720">
    <property type="entry name" value="NAD(P)-binding Rossmann-like Domain"/>
    <property type="match status" value="1"/>
</dbReference>
<gene>
    <name evidence="4" type="ORF">FGL85_07115</name>
</gene>
<keyword evidence="2" id="KW-0560">Oxidoreductase</keyword>
<dbReference type="CDD" id="cd05374">
    <property type="entry name" value="17beta-HSD-like_SDR_c"/>
    <property type="match status" value="1"/>
</dbReference>
<evidence type="ECO:0000256" key="3">
    <source>
        <dbReference type="RuleBase" id="RU000363"/>
    </source>
</evidence>
<comment type="similarity">
    <text evidence="1 3">Belongs to the short-chain dehydrogenases/reductases (SDR) family.</text>
</comment>
<dbReference type="PRINTS" id="PR00081">
    <property type="entry name" value="GDHRDH"/>
</dbReference>
<dbReference type="Pfam" id="PF00106">
    <property type="entry name" value="adh_short"/>
    <property type="match status" value="1"/>
</dbReference>
<name>A0A5B8T5N2_LEUPS</name>
<dbReference type="SUPFAM" id="SSF51735">
    <property type="entry name" value="NAD(P)-binding Rossmann-fold domains"/>
    <property type="match status" value="1"/>
</dbReference>
<dbReference type="PRINTS" id="PR00080">
    <property type="entry name" value="SDRFAMILY"/>
</dbReference>
<organism evidence="4 5">
    <name type="scientific">Leuconostoc pseudomesenteroides</name>
    <dbReference type="NCBI Taxonomy" id="33968"/>
    <lineage>
        <taxon>Bacteria</taxon>
        <taxon>Bacillati</taxon>
        <taxon>Bacillota</taxon>
        <taxon>Bacilli</taxon>
        <taxon>Lactobacillales</taxon>
        <taxon>Lactobacillaceae</taxon>
        <taxon>Leuconostoc</taxon>
    </lineage>
</organism>
<sequence>MVAQKVVLITGASSGIGYQTAKKLATQQFKVYGAARRVDRLASLVQLGVSPIYMDITDDETITKAVAHIIEASGRIDVLINNAGYGSYGAIENVPISEAKKQFDTNLFGLAKLTQLVLPYMRAQQSGRIINVSSMAGRMTTYMGAWYHATKYALEGFSDALRMEVKPFGIDVVLIEPGGIKTNWGIIAADNLKKTSQGTAYQEHALAASERMRQLYSSDKLTAPEVIADTIVKSVINKRTKTRYLVGYGAKALVALHTILPTRAFDKIIQKLV</sequence>
<dbReference type="PANTHER" id="PTHR44169">
    <property type="entry name" value="NADPH-DEPENDENT 1-ACYLDIHYDROXYACETONE PHOSPHATE REDUCTASE"/>
    <property type="match status" value="1"/>
</dbReference>
<evidence type="ECO:0000313" key="5">
    <source>
        <dbReference type="Proteomes" id="UP000321296"/>
    </source>
</evidence>
<protein>
    <submittedName>
        <fullName evidence="4">Oxidoreductase</fullName>
    </submittedName>
</protein>
<dbReference type="InterPro" id="IPR002347">
    <property type="entry name" value="SDR_fam"/>
</dbReference>
<accession>A0A5B8T5N2</accession>
<dbReference type="Proteomes" id="UP000321296">
    <property type="component" value="Chromosome"/>
</dbReference>
<evidence type="ECO:0000256" key="2">
    <source>
        <dbReference type="ARBA" id="ARBA00023002"/>
    </source>
</evidence>
<dbReference type="KEGG" id="lpse:FGL85_07115"/>
<dbReference type="NCBIfam" id="NF004826">
    <property type="entry name" value="PRK06182.1"/>
    <property type="match status" value="1"/>
</dbReference>
<dbReference type="AlphaFoldDB" id="A0A5B8T5N2"/>